<protein>
    <submittedName>
        <fullName evidence="2">Uncharacterized protein</fullName>
    </submittedName>
</protein>
<name>M3AJK9_PSEFD</name>
<evidence type="ECO:0000313" key="3">
    <source>
        <dbReference type="Proteomes" id="UP000016932"/>
    </source>
</evidence>
<dbReference type="Proteomes" id="UP000016932">
    <property type="component" value="Unassembled WGS sequence"/>
</dbReference>
<dbReference type="HOGENOM" id="CLU_1001588_0_0_1"/>
<dbReference type="AlphaFoldDB" id="M3AJK9"/>
<evidence type="ECO:0000256" key="1">
    <source>
        <dbReference type="SAM" id="MobiDB-lite"/>
    </source>
</evidence>
<dbReference type="GeneID" id="19336584"/>
<keyword evidence="3" id="KW-1185">Reference proteome</keyword>
<evidence type="ECO:0000313" key="2">
    <source>
        <dbReference type="EMBL" id="EME84741.1"/>
    </source>
</evidence>
<dbReference type="VEuPathDB" id="FungiDB:MYCFIDRAFT_207378"/>
<feature type="region of interest" description="Disordered" evidence="1">
    <location>
        <begin position="203"/>
        <end position="226"/>
    </location>
</feature>
<organism evidence="2 3">
    <name type="scientific">Pseudocercospora fijiensis (strain CIRAD86)</name>
    <name type="common">Black leaf streak disease fungus</name>
    <name type="synonym">Mycosphaerella fijiensis</name>
    <dbReference type="NCBI Taxonomy" id="383855"/>
    <lineage>
        <taxon>Eukaryota</taxon>
        <taxon>Fungi</taxon>
        <taxon>Dikarya</taxon>
        <taxon>Ascomycota</taxon>
        <taxon>Pezizomycotina</taxon>
        <taxon>Dothideomycetes</taxon>
        <taxon>Dothideomycetidae</taxon>
        <taxon>Mycosphaerellales</taxon>
        <taxon>Mycosphaerellaceae</taxon>
        <taxon>Pseudocercospora</taxon>
    </lineage>
</organism>
<accession>M3AJK9</accession>
<dbReference type="KEGG" id="pfj:MYCFIDRAFT_207378"/>
<gene>
    <name evidence="2" type="ORF">MYCFIDRAFT_207378</name>
</gene>
<proteinExistence type="predicted"/>
<dbReference type="RefSeq" id="XP_007925342.1">
    <property type="nucleotide sequence ID" value="XM_007927151.1"/>
</dbReference>
<dbReference type="EMBL" id="KB446557">
    <property type="protein sequence ID" value="EME84741.1"/>
    <property type="molecule type" value="Genomic_DNA"/>
</dbReference>
<reference evidence="2 3" key="1">
    <citation type="journal article" date="2012" name="PLoS Pathog.">
        <title>Diverse lifestyles and strategies of plant pathogenesis encoded in the genomes of eighteen Dothideomycetes fungi.</title>
        <authorList>
            <person name="Ohm R.A."/>
            <person name="Feau N."/>
            <person name="Henrissat B."/>
            <person name="Schoch C.L."/>
            <person name="Horwitz B.A."/>
            <person name="Barry K.W."/>
            <person name="Condon B.J."/>
            <person name="Copeland A.C."/>
            <person name="Dhillon B."/>
            <person name="Glaser F."/>
            <person name="Hesse C.N."/>
            <person name="Kosti I."/>
            <person name="LaButti K."/>
            <person name="Lindquist E.A."/>
            <person name="Lucas S."/>
            <person name="Salamov A.A."/>
            <person name="Bradshaw R.E."/>
            <person name="Ciuffetti L."/>
            <person name="Hamelin R.C."/>
            <person name="Kema G.H.J."/>
            <person name="Lawrence C."/>
            <person name="Scott J.A."/>
            <person name="Spatafora J.W."/>
            <person name="Turgeon B.G."/>
            <person name="de Wit P.J.G.M."/>
            <person name="Zhong S."/>
            <person name="Goodwin S.B."/>
            <person name="Grigoriev I.V."/>
        </authorList>
    </citation>
    <scope>NUCLEOTIDE SEQUENCE [LARGE SCALE GENOMIC DNA]</scope>
    <source>
        <strain evidence="2 3">CIRAD86</strain>
    </source>
</reference>
<sequence>MWLEQKSALYLAVDLDTGIDRDLLSLSTEFLSTASSGLPPLNGAMKRFGPAFMTALPFVLYTRLWRALPCQDELNWGLGPVSDRRQVPINMVAPYEPQSFRHICPYQNRCIRLEDRGCVTCCTTSGVSSIARISMDSVTAHTSRLSQIAATELLQRNREPWAVSTLYSGQASLSAQTWVSSQSVTISCSRLFSRKFEFTERSEAKRANERGGGANPSRRPQLSEVVAEDEDATASPFFLFETDFIPNAAWIQKENFSLHLKNMFEVVDTICRILLLHC</sequence>